<dbReference type="OrthoDB" id="10548276at2759"/>
<dbReference type="AlphaFoldDB" id="A0A550BW21"/>
<organism evidence="3 4">
    <name type="scientific">Schizophyllum amplum</name>
    <dbReference type="NCBI Taxonomy" id="97359"/>
    <lineage>
        <taxon>Eukaryota</taxon>
        <taxon>Fungi</taxon>
        <taxon>Dikarya</taxon>
        <taxon>Basidiomycota</taxon>
        <taxon>Agaricomycotina</taxon>
        <taxon>Agaricomycetes</taxon>
        <taxon>Agaricomycetidae</taxon>
        <taxon>Agaricales</taxon>
        <taxon>Schizophyllaceae</taxon>
        <taxon>Schizophyllum</taxon>
    </lineage>
</organism>
<keyword evidence="4" id="KW-1185">Reference proteome</keyword>
<feature type="domain" description="Stress-response A/B barrel" evidence="2">
    <location>
        <begin position="3"/>
        <end position="126"/>
    </location>
</feature>
<comment type="caution">
    <text evidence="3">The sequence shown here is derived from an EMBL/GenBank/DDBJ whole genome shotgun (WGS) entry which is preliminary data.</text>
</comment>
<protein>
    <recommendedName>
        <fullName evidence="2">Stress-response A/B barrel domain-containing protein</fullName>
    </recommendedName>
</protein>
<dbReference type="EMBL" id="VDMD01000060">
    <property type="protein sequence ID" value="TRM56727.1"/>
    <property type="molecule type" value="Genomic_DNA"/>
</dbReference>
<dbReference type="Gene3D" id="3.30.70.100">
    <property type="match status" value="1"/>
</dbReference>
<evidence type="ECO:0000313" key="3">
    <source>
        <dbReference type="EMBL" id="TRM56727.1"/>
    </source>
</evidence>
<feature type="compositionally biased region" description="Basic and acidic residues" evidence="1">
    <location>
        <begin position="238"/>
        <end position="251"/>
    </location>
</feature>
<dbReference type="InterPro" id="IPR013097">
    <property type="entry name" value="Dabb"/>
</dbReference>
<feature type="compositionally biased region" description="Basic and acidic residues" evidence="1">
    <location>
        <begin position="161"/>
        <end position="222"/>
    </location>
</feature>
<sequence length="267" mass="30461">MTVHHFVFAKFRPHLNPRERLAAFARVDALLGAVFVKGMPGVRGLRSWHTGPPGEVEAAWVERAWQMDAAGMHTGAMQGTEGRDFGFTAEFEDWQAFRDSLPHEWHHEIYRFVKGVTVGDFFIYQVDTERRGQACGTVATPSDRLNATHACEQDEVATLGARDEELVGDSRHDNTYRDGSRRDGPRRDGSRRDADRGSRRDGSRRDADRGSRRDGSRRDESRLGNTRDTSRRGNTQRDTSRRDDHVEETRNWHFAMVGGAQRRQARL</sequence>
<evidence type="ECO:0000313" key="4">
    <source>
        <dbReference type="Proteomes" id="UP000320762"/>
    </source>
</evidence>
<gene>
    <name evidence="3" type="ORF">BD626DRAFT_241543</name>
</gene>
<dbReference type="STRING" id="97359.A0A550BW21"/>
<dbReference type="PROSITE" id="PS51502">
    <property type="entry name" value="S_R_A_B_BARREL"/>
    <property type="match status" value="1"/>
</dbReference>
<feature type="region of interest" description="Disordered" evidence="1">
    <location>
        <begin position="161"/>
        <end position="267"/>
    </location>
</feature>
<dbReference type="Proteomes" id="UP000320762">
    <property type="component" value="Unassembled WGS sequence"/>
</dbReference>
<accession>A0A550BW21</accession>
<proteinExistence type="predicted"/>
<name>A0A550BW21_9AGAR</name>
<feature type="compositionally biased region" description="Polar residues" evidence="1">
    <location>
        <begin position="223"/>
        <end position="237"/>
    </location>
</feature>
<reference evidence="3 4" key="1">
    <citation type="journal article" date="2019" name="New Phytol.">
        <title>Comparative genomics reveals unique wood-decay strategies and fruiting body development in the Schizophyllaceae.</title>
        <authorList>
            <person name="Almasi E."/>
            <person name="Sahu N."/>
            <person name="Krizsan K."/>
            <person name="Balint B."/>
            <person name="Kovacs G.M."/>
            <person name="Kiss B."/>
            <person name="Cseklye J."/>
            <person name="Drula E."/>
            <person name="Henrissat B."/>
            <person name="Nagy I."/>
            <person name="Chovatia M."/>
            <person name="Adam C."/>
            <person name="LaButti K."/>
            <person name="Lipzen A."/>
            <person name="Riley R."/>
            <person name="Grigoriev I.V."/>
            <person name="Nagy L.G."/>
        </authorList>
    </citation>
    <scope>NUCLEOTIDE SEQUENCE [LARGE SCALE GENOMIC DNA]</scope>
    <source>
        <strain evidence="3 4">NL-1724</strain>
    </source>
</reference>
<evidence type="ECO:0000256" key="1">
    <source>
        <dbReference type="SAM" id="MobiDB-lite"/>
    </source>
</evidence>
<evidence type="ECO:0000259" key="2">
    <source>
        <dbReference type="PROSITE" id="PS51502"/>
    </source>
</evidence>